<evidence type="ECO:0000256" key="1">
    <source>
        <dbReference type="SAM" id="MobiDB-lite"/>
    </source>
</evidence>
<feature type="compositionally biased region" description="Basic residues" evidence="1">
    <location>
        <begin position="230"/>
        <end position="243"/>
    </location>
</feature>
<protein>
    <submittedName>
        <fullName evidence="3">Uncharacterized protein LOC105036908</fullName>
    </submittedName>
</protein>
<sequence>MTSADENIRGIRDNEWLLGIKGRDSLLEQILLNIEAVQSRVLKLKTHLNKVMCRNDMEICSLPGNLFPGGLPPSYAQSHIGSPENNGDGLLVEAMGTPCHIVTQCEIEDMVIPESAVSGYGDAADVDIIESTMGLLSAADGLLDHHQIRDLCKDGADDVLIDNQAPEEGFQNFKKVSHPREKPQELVKEEAESPSEEESIVPQVSSPEPGPEIENVDMSQQTVLKPCYSGKRRGRKPKRKRRGGSVAALSNLRSERLQKQRILGRKS</sequence>
<gene>
    <name evidence="3" type="primary">LOC105036908</name>
</gene>
<keyword evidence="2" id="KW-1185">Reference proteome</keyword>
<evidence type="ECO:0000313" key="3">
    <source>
        <dbReference type="RefSeq" id="XP_010910931.1"/>
    </source>
</evidence>
<dbReference type="OrthoDB" id="21648at2759"/>
<dbReference type="AlphaFoldDB" id="A0A6I9QK17"/>
<proteinExistence type="predicted"/>
<dbReference type="Proteomes" id="UP000504607">
    <property type="component" value="Unplaced"/>
</dbReference>
<dbReference type="PANTHER" id="PTHR34057">
    <property type="entry name" value="ELONGATION FACTOR"/>
    <property type="match status" value="1"/>
</dbReference>
<feature type="compositionally biased region" description="Basic and acidic residues" evidence="1">
    <location>
        <begin position="178"/>
        <end position="191"/>
    </location>
</feature>
<dbReference type="RefSeq" id="XP_010910931.1">
    <property type="nucleotide sequence ID" value="XM_010912629.3"/>
</dbReference>
<name>A0A6I9QK17_ELAGV</name>
<organism evidence="2 3">
    <name type="scientific">Elaeis guineensis var. tenera</name>
    <name type="common">Oil palm</name>
    <dbReference type="NCBI Taxonomy" id="51953"/>
    <lineage>
        <taxon>Eukaryota</taxon>
        <taxon>Viridiplantae</taxon>
        <taxon>Streptophyta</taxon>
        <taxon>Embryophyta</taxon>
        <taxon>Tracheophyta</taxon>
        <taxon>Spermatophyta</taxon>
        <taxon>Magnoliopsida</taxon>
        <taxon>Liliopsida</taxon>
        <taxon>Arecaceae</taxon>
        <taxon>Arecoideae</taxon>
        <taxon>Cocoseae</taxon>
        <taxon>Elaeidinae</taxon>
        <taxon>Elaeis</taxon>
    </lineage>
</organism>
<dbReference type="InParanoid" id="A0A6I9QK17"/>
<dbReference type="PANTHER" id="PTHR34057:SF1">
    <property type="entry name" value="ELONGATION FACTOR"/>
    <property type="match status" value="1"/>
</dbReference>
<reference evidence="3" key="1">
    <citation type="submission" date="2025-08" db="UniProtKB">
        <authorList>
            <consortium name="RefSeq"/>
        </authorList>
    </citation>
    <scope>IDENTIFICATION</scope>
</reference>
<feature type="region of interest" description="Disordered" evidence="1">
    <location>
        <begin position="170"/>
        <end position="267"/>
    </location>
</feature>
<accession>A0A6I9QK17</accession>
<evidence type="ECO:0000313" key="2">
    <source>
        <dbReference type="Proteomes" id="UP000504607"/>
    </source>
</evidence>